<comment type="caution">
    <text evidence="3">The sequence shown here is derived from an EMBL/GenBank/DDBJ whole genome shotgun (WGS) entry which is preliminary data.</text>
</comment>
<reference evidence="3" key="1">
    <citation type="submission" date="2023-03" db="EMBL/GenBank/DDBJ databases">
        <title>Massive genome expansion in bonnet fungi (Mycena s.s.) driven by repeated elements and novel gene families across ecological guilds.</title>
        <authorList>
            <consortium name="Lawrence Berkeley National Laboratory"/>
            <person name="Harder C.B."/>
            <person name="Miyauchi S."/>
            <person name="Viragh M."/>
            <person name="Kuo A."/>
            <person name="Thoen E."/>
            <person name="Andreopoulos B."/>
            <person name="Lu D."/>
            <person name="Skrede I."/>
            <person name="Drula E."/>
            <person name="Henrissat B."/>
            <person name="Morin E."/>
            <person name="Kohler A."/>
            <person name="Barry K."/>
            <person name="LaButti K."/>
            <person name="Morin E."/>
            <person name="Salamov A."/>
            <person name="Lipzen A."/>
            <person name="Mereny Z."/>
            <person name="Hegedus B."/>
            <person name="Baldrian P."/>
            <person name="Stursova M."/>
            <person name="Weitz H."/>
            <person name="Taylor A."/>
            <person name="Grigoriev I.V."/>
            <person name="Nagy L.G."/>
            <person name="Martin F."/>
            <person name="Kauserud H."/>
        </authorList>
    </citation>
    <scope>NUCLEOTIDE SEQUENCE</scope>
    <source>
        <strain evidence="3">CBHHK173m</strain>
    </source>
</reference>
<dbReference type="EMBL" id="JARJCN010000006">
    <property type="protein sequence ID" value="KAJ7100176.1"/>
    <property type="molecule type" value="Genomic_DNA"/>
</dbReference>
<evidence type="ECO:0000313" key="4">
    <source>
        <dbReference type="Proteomes" id="UP001222325"/>
    </source>
</evidence>
<dbReference type="Proteomes" id="UP001222325">
    <property type="component" value="Unassembled WGS sequence"/>
</dbReference>
<feature type="chain" id="PRO_5042074661" description="Secreted protein" evidence="2">
    <location>
        <begin position="30"/>
        <end position="99"/>
    </location>
</feature>
<accession>A0AAD6UG69</accession>
<dbReference type="AlphaFoldDB" id="A0AAD6UG69"/>
<evidence type="ECO:0000256" key="1">
    <source>
        <dbReference type="SAM" id="MobiDB-lite"/>
    </source>
</evidence>
<keyword evidence="2" id="KW-0732">Signal</keyword>
<evidence type="ECO:0000313" key="3">
    <source>
        <dbReference type="EMBL" id="KAJ7100176.1"/>
    </source>
</evidence>
<evidence type="ECO:0008006" key="5">
    <source>
        <dbReference type="Google" id="ProtNLM"/>
    </source>
</evidence>
<feature type="compositionally biased region" description="Basic residues" evidence="1">
    <location>
        <begin position="89"/>
        <end position="99"/>
    </location>
</feature>
<feature type="signal peptide" evidence="2">
    <location>
        <begin position="1"/>
        <end position="29"/>
    </location>
</feature>
<keyword evidence="4" id="KW-1185">Reference proteome</keyword>
<name>A0AAD6UG69_9AGAR</name>
<proteinExistence type="predicted"/>
<sequence length="99" mass="11136">MVALSTNSLPRPQCSTLLVKAFCVLLCLLYPDPNLNPPEKTPNISSTTRHGTYRALNPFWPDAVLYARGPSTLHRCRTCRPPPTPRTLARNKHALLRMQ</sequence>
<evidence type="ECO:0000256" key="2">
    <source>
        <dbReference type="SAM" id="SignalP"/>
    </source>
</evidence>
<protein>
    <recommendedName>
        <fullName evidence="5">Secreted protein</fullName>
    </recommendedName>
</protein>
<organism evidence="3 4">
    <name type="scientific">Mycena belliarum</name>
    <dbReference type="NCBI Taxonomy" id="1033014"/>
    <lineage>
        <taxon>Eukaryota</taxon>
        <taxon>Fungi</taxon>
        <taxon>Dikarya</taxon>
        <taxon>Basidiomycota</taxon>
        <taxon>Agaricomycotina</taxon>
        <taxon>Agaricomycetes</taxon>
        <taxon>Agaricomycetidae</taxon>
        <taxon>Agaricales</taxon>
        <taxon>Marasmiineae</taxon>
        <taxon>Mycenaceae</taxon>
        <taxon>Mycena</taxon>
    </lineage>
</organism>
<feature type="region of interest" description="Disordered" evidence="1">
    <location>
        <begin position="76"/>
        <end position="99"/>
    </location>
</feature>
<gene>
    <name evidence="3" type="ORF">B0H15DRAFT_819010</name>
</gene>